<dbReference type="InterPro" id="IPR014347">
    <property type="entry name" value="Tautomerase/MIF_sf"/>
</dbReference>
<dbReference type="AlphaFoldDB" id="A0A1S1U899"/>
<reference evidence="1 2" key="1">
    <citation type="submission" date="2015-06" db="EMBL/GenBank/DDBJ databases">
        <title>Draft genome sequencing of a biphenyl-degrading bacterium, Janthinobacterium lividum MEG1.</title>
        <authorList>
            <person name="Shimodaira J."/>
            <person name="Hatta T."/>
        </authorList>
    </citation>
    <scope>NUCLEOTIDE SEQUENCE [LARGE SCALE GENOMIC DNA]</scope>
    <source>
        <strain evidence="1 2">MEG1</strain>
    </source>
</reference>
<organism evidence="1 2">
    <name type="scientific">Janthinobacterium lividum</name>
    <dbReference type="NCBI Taxonomy" id="29581"/>
    <lineage>
        <taxon>Bacteria</taxon>
        <taxon>Pseudomonadati</taxon>
        <taxon>Pseudomonadota</taxon>
        <taxon>Betaproteobacteria</taxon>
        <taxon>Burkholderiales</taxon>
        <taxon>Oxalobacteraceae</taxon>
        <taxon>Janthinobacterium</taxon>
    </lineage>
</organism>
<name>A0A1S1U899_9BURK</name>
<evidence type="ECO:0000313" key="2">
    <source>
        <dbReference type="Proteomes" id="UP000179840"/>
    </source>
</evidence>
<dbReference type="InterPro" id="IPR037479">
    <property type="entry name" value="Tauto_MSAD"/>
</dbReference>
<accession>A0A1S1U899</accession>
<evidence type="ECO:0000313" key="1">
    <source>
        <dbReference type="EMBL" id="OHV96670.1"/>
    </source>
</evidence>
<dbReference type="Pfam" id="PF14552">
    <property type="entry name" value="Tautomerase_2"/>
    <property type="match status" value="1"/>
</dbReference>
<dbReference type="Gene3D" id="3.30.429.10">
    <property type="entry name" value="Macrophage Migration Inhibitory Factor"/>
    <property type="match status" value="1"/>
</dbReference>
<dbReference type="PANTHER" id="PTHR38460:SF1">
    <property type="entry name" value="TAUTOMERASE YOLI-RELATED"/>
    <property type="match status" value="1"/>
</dbReference>
<dbReference type="EMBL" id="LFKP01000008">
    <property type="protein sequence ID" value="OHV96670.1"/>
    <property type="molecule type" value="Genomic_DNA"/>
</dbReference>
<proteinExistence type="predicted"/>
<dbReference type="RefSeq" id="WP_071078224.1">
    <property type="nucleotide sequence ID" value="NZ_LFKP01000008.1"/>
</dbReference>
<gene>
    <name evidence="1" type="ORF">AKG95_18430</name>
</gene>
<dbReference type="PANTHER" id="PTHR38460">
    <property type="entry name" value="TAUTOMERASE YOLI-RELATED"/>
    <property type="match status" value="1"/>
</dbReference>
<sequence>MPMTRVSLRRGKPAAYRQAILDGLYLAMRETFDVPDDDRFMTISEHDEDDFSYGKSYLGIARSDDLVMIQITVSKTRTIAQKKALYARIAERLSGSPGLRPEDIFINLVEVVPENWSFGHGIAHYAPRDA</sequence>
<dbReference type="Proteomes" id="UP000179840">
    <property type="component" value="Unassembled WGS sequence"/>
</dbReference>
<protein>
    <submittedName>
        <fullName evidence="1">4-oxalocrotonate tautomerase</fullName>
    </submittedName>
</protein>
<comment type="caution">
    <text evidence="1">The sequence shown here is derived from an EMBL/GenBank/DDBJ whole genome shotgun (WGS) entry which is preliminary data.</text>
</comment>
<dbReference type="SUPFAM" id="SSF55331">
    <property type="entry name" value="Tautomerase/MIF"/>
    <property type="match status" value="1"/>
</dbReference>